<dbReference type="RefSeq" id="WP_014288481.1">
    <property type="nucleotide sequence ID" value="NC_016645.1"/>
</dbReference>
<dbReference type="GeneID" id="11595477"/>
<keyword evidence="3" id="KW-0547">Nucleotide-binding</keyword>
<accession>G7VCW4</accession>
<keyword evidence="1" id="KW-0813">Transport</keyword>
<dbReference type="PROSITE" id="PS50893">
    <property type="entry name" value="ABC_TRANSPORTER_2"/>
    <property type="match status" value="2"/>
</dbReference>
<gene>
    <name evidence="6" type="ORF">P186_1223</name>
</gene>
<proteinExistence type="predicted"/>
<dbReference type="InterPro" id="IPR003439">
    <property type="entry name" value="ABC_transporter-like_ATP-bd"/>
</dbReference>
<name>G7VCW4_9CREN</name>
<dbReference type="STRING" id="1104324.P186_1223"/>
<dbReference type="AlphaFoldDB" id="G7VCW4"/>
<dbReference type="PANTHER" id="PTHR43790:SF9">
    <property type="entry name" value="GALACTOFURANOSE TRANSPORTER ATP-BINDING PROTEIN YTFR"/>
    <property type="match status" value="1"/>
</dbReference>
<dbReference type="InterPro" id="IPR017871">
    <property type="entry name" value="ABC_transporter-like_CS"/>
</dbReference>
<dbReference type="eggNOG" id="arCOG00186">
    <property type="taxonomic scope" value="Archaea"/>
</dbReference>
<reference evidence="6 7" key="1">
    <citation type="journal article" date="2012" name="J. Bacteriol.">
        <title>Complete genome sequence of strain 1860, a crenarchaeon of the genus pyrobaculum able to grow with various electron acceptors.</title>
        <authorList>
            <person name="Mardanov A.V."/>
            <person name="Gumerov V.M."/>
            <person name="Slobodkina G.B."/>
            <person name="Beletsky A.V."/>
            <person name="Bonch-Osmolovskaya E.A."/>
            <person name="Ravin N.V."/>
            <person name="Skryabin K.G."/>
        </authorList>
    </citation>
    <scope>NUCLEOTIDE SEQUENCE [LARGE SCALE GENOMIC DNA]</scope>
    <source>
        <strain evidence="6 7">1860</strain>
    </source>
</reference>
<dbReference type="GO" id="GO:0005524">
    <property type="term" value="F:ATP binding"/>
    <property type="evidence" value="ECO:0007669"/>
    <property type="project" value="UniProtKB-KW"/>
</dbReference>
<dbReference type="SUPFAM" id="SSF52540">
    <property type="entry name" value="P-loop containing nucleoside triphosphate hydrolases"/>
    <property type="match status" value="2"/>
</dbReference>
<evidence type="ECO:0000256" key="1">
    <source>
        <dbReference type="ARBA" id="ARBA00022448"/>
    </source>
</evidence>
<dbReference type="BioCyc" id="PSP1104324:GJSN-1194-MONOMER"/>
<dbReference type="CDD" id="cd03216">
    <property type="entry name" value="ABC_Carb_Monos_I"/>
    <property type="match status" value="1"/>
</dbReference>
<dbReference type="Proteomes" id="UP000005867">
    <property type="component" value="Chromosome"/>
</dbReference>
<dbReference type="KEGG" id="pyr:P186_1223"/>
<dbReference type="GO" id="GO:0016887">
    <property type="term" value="F:ATP hydrolysis activity"/>
    <property type="evidence" value="ECO:0007669"/>
    <property type="project" value="InterPro"/>
</dbReference>
<keyword evidence="2" id="KW-0677">Repeat</keyword>
<evidence type="ECO:0000259" key="5">
    <source>
        <dbReference type="PROSITE" id="PS50893"/>
    </source>
</evidence>
<evidence type="ECO:0000256" key="4">
    <source>
        <dbReference type="ARBA" id="ARBA00022840"/>
    </source>
</evidence>
<dbReference type="EMBL" id="CP003098">
    <property type="protein sequence ID" value="AET32653.1"/>
    <property type="molecule type" value="Genomic_DNA"/>
</dbReference>
<evidence type="ECO:0000256" key="2">
    <source>
        <dbReference type="ARBA" id="ARBA00022737"/>
    </source>
</evidence>
<dbReference type="InterPro" id="IPR003593">
    <property type="entry name" value="AAA+_ATPase"/>
</dbReference>
<dbReference type="Gene3D" id="3.40.50.300">
    <property type="entry name" value="P-loop containing nucleotide triphosphate hydrolases"/>
    <property type="match status" value="2"/>
</dbReference>
<feature type="domain" description="ABC transporter" evidence="5">
    <location>
        <begin position="5"/>
        <end position="227"/>
    </location>
</feature>
<evidence type="ECO:0000313" key="7">
    <source>
        <dbReference type="Proteomes" id="UP000005867"/>
    </source>
</evidence>
<organism evidence="6 7">
    <name type="scientific">Pyrobaculum ferrireducens</name>
    <dbReference type="NCBI Taxonomy" id="1104324"/>
    <lineage>
        <taxon>Archaea</taxon>
        <taxon>Thermoproteota</taxon>
        <taxon>Thermoprotei</taxon>
        <taxon>Thermoproteales</taxon>
        <taxon>Thermoproteaceae</taxon>
        <taxon>Pyrobaculum</taxon>
    </lineage>
</organism>
<dbReference type="Pfam" id="PF00005">
    <property type="entry name" value="ABC_tran"/>
    <property type="match status" value="2"/>
</dbReference>
<evidence type="ECO:0000313" key="6">
    <source>
        <dbReference type="EMBL" id="AET32653.1"/>
    </source>
</evidence>
<protein>
    <submittedName>
        <fullName evidence="6">Ribose ABC transport system ATP-binding protein</fullName>
    </submittedName>
</protein>
<dbReference type="InterPro" id="IPR027417">
    <property type="entry name" value="P-loop_NTPase"/>
</dbReference>
<feature type="domain" description="ABC transporter" evidence="5">
    <location>
        <begin position="239"/>
        <end position="462"/>
    </location>
</feature>
<dbReference type="CDD" id="cd03215">
    <property type="entry name" value="ABC_Carb_Monos_II"/>
    <property type="match status" value="1"/>
</dbReference>
<keyword evidence="4 6" id="KW-0067">ATP-binding</keyword>
<dbReference type="PROSITE" id="PS00211">
    <property type="entry name" value="ABC_TRANSPORTER_1"/>
    <property type="match status" value="1"/>
</dbReference>
<keyword evidence="7" id="KW-1185">Reference proteome</keyword>
<dbReference type="HOGENOM" id="CLU_000604_92_0_2"/>
<sequence>MELILRATGLRKAFPGVVALDGVDFEVRRGEVHGLLGENGAGKSTLISILYGIYRPDGGEIFVNGQKTVIHSPSHAARLGIALISQHFALVESLTVEENLKLAGVDVARAVEVGRGLGVEIPLGRYVGELTVGERQRVEIVKALARNSELLLMDEPTALLSPREVKSLLGIVRRLADMGKAVVFVTHKIREVVEVADRVTVLRRGRLVGVYEKPFDEEELLRAMFQGVSPRRVHGVRGPPGEVIYRAEGLRGNRVADVDIELRRGEVVAVLGVAGNGQEELMELLSGFKKPRGGRIFIDGEEVTGRPFSYFLKRGVAYLPEERGRALAKELSVLDNFKIRCFNNCVNLLEEARKILDIDFPTPGSRAAALSGGNQQKLLLAREVWLRKPRILVASYPTRGLDVETAEKFYDLVRAAVAGGAVLSVKDIEEAVERADRIYTISRGRITGVFTPPFDTGEIAEAMTQ</sequence>
<dbReference type="InterPro" id="IPR050107">
    <property type="entry name" value="ABC_carbohydrate_import_ATPase"/>
</dbReference>
<dbReference type="SMART" id="SM00382">
    <property type="entry name" value="AAA"/>
    <property type="match status" value="2"/>
</dbReference>
<dbReference type="OrthoDB" id="18209at2157"/>
<dbReference type="PANTHER" id="PTHR43790">
    <property type="entry name" value="CARBOHYDRATE TRANSPORT ATP-BINDING PROTEIN MG119-RELATED"/>
    <property type="match status" value="1"/>
</dbReference>
<evidence type="ECO:0000256" key="3">
    <source>
        <dbReference type="ARBA" id="ARBA00022741"/>
    </source>
</evidence>